<dbReference type="Gene3D" id="2.40.30.10">
    <property type="entry name" value="Translation factors"/>
    <property type="match status" value="1"/>
</dbReference>
<evidence type="ECO:0000256" key="2">
    <source>
        <dbReference type="ARBA" id="ARBA00023027"/>
    </source>
</evidence>
<dbReference type="PROSITE" id="PS51384">
    <property type="entry name" value="FAD_FR"/>
    <property type="match status" value="1"/>
</dbReference>
<dbReference type="InterPro" id="IPR052128">
    <property type="entry name" value="Oxidoreductase_NAD-binding"/>
</dbReference>
<organism evidence="6 7">
    <name type="scientific">Colletotrichum chrysophilum</name>
    <dbReference type="NCBI Taxonomy" id="1836956"/>
    <lineage>
        <taxon>Eukaryota</taxon>
        <taxon>Fungi</taxon>
        <taxon>Dikarya</taxon>
        <taxon>Ascomycota</taxon>
        <taxon>Pezizomycotina</taxon>
        <taxon>Sordariomycetes</taxon>
        <taxon>Hypocreomycetidae</taxon>
        <taxon>Glomerellales</taxon>
        <taxon>Glomerellaceae</taxon>
        <taxon>Colletotrichum</taxon>
        <taxon>Colletotrichum gloeosporioides species complex</taxon>
    </lineage>
</organism>
<feature type="compositionally biased region" description="Basic and acidic residues" evidence="4">
    <location>
        <begin position="28"/>
        <end position="46"/>
    </location>
</feature>
<accession>A0AAD9AQQ0</accession>
<dbReference type="InterPro" id="IPR039261">
    <property type="entry name" value="FNR_nucleotide-bd"/>
</dbReference>
<gene>
    <name evidence="6" type="ORF">CCHR01_05626</name>
</gene>
<feature type="domain" description="FAD-binding FR-type" evidence="5">
    <location>
        <begin position="47"/>
        <end position="154"/>
    </location>
</feature>
<feature type="region of interest" description="Disordered" evidence="4">
    <location>
        <begin position="22"/>
        <end position="46"/>
    </location>
</feature>
<dbReference type="InterPro" id="IPR017927">
    <property type="entry name" value="FAD-bd_FR_type"/>
</dbReference>
<evidence type="ECO:0000256" key="3">
    <source>
        <dbReference type="ARBA" id="ARBA00040516"/>
    </source>
</evidence>
<dbReference type="PRINTS" id="PR00410">
    <property type="entry name" value="PHEHYDRXLASE"/>
</dbReference>
<dbReference type="Pfam" id="PF00175">
    <property type="entry name" value="NAD_binding_1"/>
    <property type="match status" value="1"/>
</dbReference>
<name>A0AAD9AQQ0_9PEZI</name>
<dbReference type="PANTHER" id="PTHR46505">
    <property type="entry name" value="OXIDOREDUCTASE NAD-BINDING DOMAIN-CONTAINING PROTEIN 1"/>
    <property type="match status" value="1"/>
</dbReference>
<dbReference type="AlphaFoldDB" id="A0AAD9AQQ0"/>
<dbReference type="InterPro" id="IPR001433">
    <property type="entry name" value="OxRdtase_FAD/NAD-bd"/>
</dbReference>
<sequence length="312" mass="34352">MRGLGRSRLFCVVSGPHSRGFRSAARMEATRSKESHIERTASDPRDSQIHSVTLDQIGQINDNTRLFRLGISDESSIKFLPGQWLDTFVPNIPKPGGFTITSPPSKASLPTASYLELAVQRSTNPPAAWLWEEASIGTLIKVRVGGAFVWPPPDVDLSSVRRIVFVAGGVGINPLMSILSHLSEKNCPYDIHFLYSVKAPNDLDSEKILFVERLATIYGRGKVSGRLQLFLTGLNKPVDRNVLSCNEMDVGFRPQRITLEDISAALGPKEDHGSAIVYVCGVPSMTDEFVRKLTSSSGLDLGSDRVLCEKWW</sequence>
<proteinExistence type="predicted"/>
<dbReference type="SUPFAM" id="SSF63380">
    <property type="entry name" value="Riboflavin synthase domain-like"/>
    <property type="match status" value="1"/>
</dbReference>
<keyword evidence="7" id="KW-1185">Reference proteome</keyword>
<dbReference type="Proteomes" id="UP001243330">
    <property type="component" value="Unassembled WGS sequence"/>
</dbReference>
<dbReference type="SUPFAM" id="SSF52343">
    <property type="entry name" value="Ferredoxin reductase-like, C-terminal NADP-linked domain"/>
    <property type="match status" value="1"/>
</dbReference>
<dbReference type="Gene3D" id="3.40.50.80">
    <property type="entry name" value="Nucleotide-binding domain of ferredoxin-NADP reductase (FNR) module"/>
    <property type="match status" value="1"/>
</dbReference>
<dbReference type="InterPro" id="IPR017938">
    <property type="entry name" value="Riboflavin_synthase-like_b-brl"/>
</dbReference>
<evidence type="ECO:0000313" key="6">
    <source>
        <dbReference type="EMBL" id="KAK1851739.1"/>
    </source>
</evidence>
<evidence type="ECO:0000256" key="1">
    <source>
        <dbReference type="ARBA" id="ARBA00023002"/>
    </source>
</evidence>
<evidence type="ECO:0000256" key="4">
    <source>
        <dbReference type="SAM" id="MobiDB-lite"/>
    </source>
</evidence>
<dbReference type="EMBL" id="JAQOWY010000090">
    <property type="protein sequence ID" value="KAK1851739.1"/>
    <property type="molecule type" value="Genomic_DNA"/>
</dbReference>
<protein>
    <recommendedName>
        <fullName evidence="3">Oxidoreductase NAD-binding domain-containing protein 1</fullName>
    </recommendedName>
</protein>
<keyword evidence="2" id="KW-0520">NAD</keyword>
<dbReference type="CDD" id="cd00322">
    <property type="entry name" value="FNR_like"/>
    <property type="match status" value="1"/>
</dbReference>
<dbReference type="PANTHER" id="PTHR46505:SF1">
    <property type="entry name" value="OXIDOREDUCTASE NAD-BINDING DOMAIN-CONTAINING PROTEIN 1"/>
    <property type="match status" value="1"/>
</dbReference>
<keyword evidence="1" id="KW-0560">Oxidoreductase</keyword>
<evidence type="ECO:0000259" key="5">
    <source>
        <dbReference type="PROSITE" id="PS51384"/>
    </source>
</evidence>
<dbReference type="GO" id="GO:0016491">
    <property type="term" value="F:oxidoreductase activity"/>
    <property type="evidence" value="ECO:0007669"/>
    <property type="project" value="UniProtKB-KW"/>
</dbReference>
<comment type="caution">
    <text evidence="6">The sequence shown here is derived from an EMBL/GenBank/DDBJ whole genome shotgun (WGS) entry which is preliminary data.</text>
</comment>
<reference evidence="6" key="1">
    <citation type="submission" date="2023-01" db="EMBL/GenBank/DDBJ databases">
        <title>Colletotrichum chrysophilum M932 genome sequence.</title>
        <authorList>
            <person name="Baroncelli R."/>
        </authorList>
    </citation>
    <scope>NUCLEOTIDE SEQUENCE</scope>
    <source>
        <strain evidence="6">M932</strain>
    </source>
</reference>
<dbReference type="GO" id="GO:0005739">
    <property type="term" value="C:mitochondrion"/>
    <property type="evidence" value="ECO:0007669"/>
    <property type="project" value="TreeGrafter"/>
</dbReference>
<evidence type="ECO:0000313" key="7">
    <source>
        <dbReference type="Proteomes" id="UP001243330"/>
    </source>
</evidence>